<feature type="domain" description="BPL/LPL catalytic" evidence="6">
    <location>
        <begin position="20"/>
        <end position="215"/>
    </location>
</feature>
<proteinExistence type="predicted"/>
<dbReference type="InterPro" id="IPR008988">
    <property type="entry name" value="Transcriptional_repressor_C"/>
</dbReference>
<dbReference type="PROSITE" id="PS51733">
    <property type="entry name" value="BPL_LPL_CATALYTIC"/>
    <property type="match status" value="1"/>
</dbReference>
<dbReference type="Gene3D" id="3.30.930.10">
    <property type="entry name" value="Bira Bifunctional Protein, Domain 2"/>
    <property type="match status" value="1"/>
</dbReference>
<dbReference type="EC" id="6.3.4.15" evidence="5"/>
<dbReference type="InterPro" id="IPR004408">
    <property type="entry name" value="Biotin_CoA_COase_ligase"/>
</dbReference>
<keyword evidence="4" id="KW-0092">Biotin</keyword>
<reference evidence="7 8" key="1">
    <citation type="submission" date="2021-05" db="EMBL/GenBank/DDBJ databases">
        <title>Description of Cellulomonas sp. DKR-3 sp. nov.</title>
        <authorList>
            <person name="Dahal R.H."/>
            <person name="Chaudhary D.K."/>
        </authorList>
    </citation>
    <scope>NUCLEOTIDE SEQUENCE [LARGE SCALE GENOMIC DNA]</scope>
    <source>
        <strain evidence="7 8">DKR-3</strain>
    </source>
</reference>
<evidence type="ECO:0000313" key="8">
    <source>
        <dbReference type="Proteomes" id="UP000722125"/>
    </source>
</evidence>
<dbReference type="PANTHER" id="PTHR12835:SF5">
    <property type="entry name" value="BIOTIN--PROTEIN LIGASE"/>
    <property type="match status" value="1"/>
</dbReference>
<sequence>MADDERPALDAATVRELLQRPAGPLARVEVVPRAGSTNADVVRDLRADPDGWPDLSLLVADHQEAGKGRRDRTWSTPPGTSVTCTFVVRPDVPAASLGWIPLLAGLGVVTAVRATAGVRAVLKWPNDVLVPAAEDVDGWGPYRKVGGILTEVVPGASGRPSAVVVGIGLNVLQSADELPVPSAGSLALAGARHVDRLGLLVALVTSLEEIAGRWRAAGGDAAGSGLDAEVAGVVATIGTRVRASLPGDAVVEGVAQGLDDDGALVLLDDEGLTQRVLAGDVHHVRATA</sequence>
<dbReference type="InterPro" id="IPR003142">
    <property type="entry name" value="BPL_C"/>
</dbReference>
<evidence type="ECO:0000256" key="5">
    <source>
        <dbReference type="ARBA" id="ARBA00024227"/>
    </source>
</evidence>
<protein>
    <recommendedName>
        <fullName evidence="5">biotin--[biotin carboxyl-carrier protein] ligase</fullName>
        <ecNumber evidence="5">6.3.4.15</ecNumber>
    </recommendedName>
</protein>
<evidence type="ECO:0000256" key="3">
    <source>
        <dbReference type="ARBA" id="ARBA00022840"/>
    </source>
</evidence>
<dbReference type="Gene3D" id="2.30.30.100">
    <property type="match status" value="1"/>
</dbReference>
<dbReference type="NCBIfam" id="TIGR00121">
    <property type="entry name" value="birA_ligase"/>
    <property type="match status" value="1"/>
</dbReference>
<organism evidence="7 8">
    <name type="scientific">Cellulomonas fulva</name>
    <dbReference type="NCBI Taxonomy" id="2835530"/>
    <lineage>
        <taxon>Bacteria</taxon>
        <taxon>Bacillati</taxon>
        <taxon>Actinomycetota</taxon>
        <taxon>Actinomycetes</taxon>
        <taxon>Micrococcales</taxon>
        <taxon>Cellulomonadaceae</taxon>
        <taxon>Cellulomonas</taxon>
    </lineage>
</organism>
<evidence type="ECO:0000256" key="1">
    <source>
        <dbReference type="ARBA" id="ARBA00022598"/>
    </source>
</evidence>
<dbReference type="SUPFAM" id="SSF55681">
    <property type="entry name" value="Class II aaRS and biotin synthetases"/>
    <property type="match status" value="1"/>
</dbReference>
<dbReference type="PANTHER" id="PTHR12835">
    <property type="entry name" value="BIOTIN PROTEIN LIGASE"/>
    <property type="match status" value="1"/>
</dbReference>
<dbReference type="Pfam" id="PF03099">
    <property type="entry name" value="BPL_LplA_LipB"/>
    <property type="match status" value="1"/>
</dbReference>
<dbReference type="EMBL" id="JAHBOH010000001">
    <property type="protein sequence ID" value="MBT0992739.1"/>
    <property type="molecule type" value="Genomic_DNA"/>
</dbReference>
<accession>A0ABS5TUD7</accession>
<dbReference type="SUPFAM" id="SSF50037">
    <property type="entry name" value="C-terminal domain of transcriptional repressors"/>
    <property type="match status" value="1"/>
</dbReference>
<evidence type="ECO:0000256" key="4">
    <source>
        <dbReference type="ARBA" id="ARBA00023267"/>
    </source>
</evidence>
<name>A0ABS5TUD7_9CELL</name>
<dbReference type="CDD" id="cd16442">
    <property type="entry name" value="BPL"/>
    <property type="match status" value="1"/>
</dbReference>
<dbReference type="InterPro" id="IPR045864">
    <property type="entry name" value="aa-tRNA-synth_II/BPL/LPL"/>
</dbReference>
<evidence type="ECO:0000313" key="7">
    <source>
        <dbReference type="EMBL" id="MBT0992739.1"/>
    </source>
</evidence>
<evidence type="ECO:0000259" key="6">
    <source>
        <dbReference type="PROSITE" id="PS51733"/>
    </source>
</evidence>
<dbReference type="Proteomes" id="UP000722125">
    <property type="component" value="Unassembled WGS sequence"/>
</dbReference>
<keyword evidence="8" id="KW-1185">Reference proteome</keyword>
<keyword evidence="2" id="KW-0547">Nucleotide-binding</keyword>
<keyword evidence="3" id="KW-0067">ATP-binding</keyword>
<evidence type="ECO:0000256" key="2">
    <source>
        <dbReference type="ARBA" id="ARBA00022741"/>
    </source>
</evidence>
<dbReference type="RefSeq" id="WP_214345748.1">
    <property type="nucleotide sequence ID" value="NZ_JAHBOH010000001.1"/>
</dbReference>
<dbReference type="Pfam" id="PF02237">
    <property type="entry name" value="BPL_C"/>
    <property type="match status" value="1"/>
</dbReference>
<keyword evidence="1 7" id="KW-0436">Ligase</keyword>
<comment type="caution">
    <text evidence="7">The sequence shown here is derived from an EMBL/GenBank/DDBJ whole genome shotgun (WGS) entry which is preliminary data.</text>
</comment>
<dbReference type="InterPro" id="IPR004143">
    <property type="entry name" value="BPL_LPL_catalytic"/>
</dbReference>
<gene>
    <name evidence="7" type="ORF">KIN34_00345</name>
</gene>
<dbReference type="GO" id="GO:0004077">
    <property type="term" value="F:biotin--[biotin carboxyl-carrier protein] ligase activity"/>
    <property type="evidence" value="ECO:0007669"/>
    <property type="project" value="UniProtKB-EC"/>
</dbReference>